<evidence type="ECO:0000313" key="2">
    <source>
        <dbReference type="Proteomes" id="UP001501523"/>
    </source>
</evidence>
<sequence length="101" mass="11019">MLFDEAMDSHTLAEWVPVLQTSARLDAHGCDRLMRSLVRGNAAAGMCQYLAYGRITSELSDGDITRLLRAIADKHDGLLVALDVLAHGRCRGRGFCEDVSA</sequence>
<organism evidence="1 2">
    <name type="scientific">Dokdonella soli</name>
    <dbReference type="NCBI Taxonomy" id="529810"/>
    <lineage>
        <taxon>Bacteria</taxon>
        <taxon>Pseudomonadati</taxon>
        <taxon>Pseudomonadota</taxon>
        <taxon>Gammaproteobacteria</taxon>
        <taxon>Lysobacterales</taxon>
        <taxon>Rhodanobacteraceae</taxon>
        <taxon>Dokdonella</taxon>
    </lineage>
</organism>
<protein>
    <submittedName>
        <fullName evidence="1">Uncharacterized protein</fullName>
    </submittedName>
</protein>
<dbReference type="Proteomes" id="UP001501523">
    <property type="component" value="Unassembled WGS sequence"/>
</dbReference>
<name>A0ABP3TK01_9GAMM</name>
<comment type="caution">
    <text evidence="1">The sequence shown here is derived from an EMBL/GenBank/DDBJ whole genome shotgun (WGS) entry which is preliminary data.</text>
</comment>
<dbReference type="RefSeq" id="WP_343787917.1">
    <property type="nucleotide sequence ID" value="NZ_BAAAEU010000005.1"/>
</dbReference>
<evidence type="ECO:0000313" key="1">
    <source>
        <dbReference type="EMBL" id="GAA0709807.1"/>
    </source>
</evidence>
<gene>
    <name evidence="1" type="ORF">GCM10009105_10530</name>
</gene>
<accession>A0ABP3TK01</accession>
<keyword evidence="2" id="KW-1185">Reference proteome</keyword>
<proteinExistence type="predicted"/>
<dbReference type="EMBL" id="BAAAEU010000005">
    <property type="protein sequence ID" value="GAA0709807.1"/>
    <property type="molecule type" value="Genomic_DNA"/>
</dbReference>
<reference evidence="2" key="1">
    <citation type="journal article" date="2019" name="Int. J. Syst. Evol. Microbiol.">
        <title>The Global Catalogue of Microorganisms (GCM) 10K type strain sequencing project: providing services to taxonomists for standard genome sequencing and annotation.</title>
        <authorList>
            <consortium name="The Broad Institute Genomics Platform"/>
            <consortium name="The Broad Institute Genome Sequencing Center for Infectious Disease"/>
            <person name="Wu L."/>
            <person name="Ma J."/>
        </authorList>
    </citation>
    <scope>NUCLEOTIDE SEQUENCE [LARGE SCALE GENOMIC DNA]</scope>
    <source>
        <strain evidence="2">JCM 15421</strain>
    </source>
</reference>